<name>A0A1P9X2L8_9BACT</name>
<evidence type="ECO:0008006" key="3">
    <source>
        <dbReference type="Google" id="ProtNLM"/>
    </source>
</evidence>
<dbReference type="AlphaFoldDB" id="A0A1P9X2L8"/>
<sequence length="371" mass="42612">MSTARQRYRQELTRCVEHFGQIDLQKERGYLMKFTTFSANVQNILPYISQSEHETLFREVLLQQVFSTFDQQCLSAGDLVKLRDAQKLLSPSDGPKIYCTYHLGSYRLLTSVLFRRGVDCVLLVGSNMNRNQGDGMLEHIQALRQKHGLTNVFRVVEAGSPSVGLTILRELKAGRSLIVYVDGSPETAPQPGDEASFLSIRFGNRQVLARKGVGYFSHAAGVPIVPVVSYREPDLTNVLHCLKPVRPIRHSDREMYCREAMQQLYDGLWDYLKQYPGQWEGWNYIHSFLEPQTHKRQQAKPTTARPIFNKNRYSLCDFEQAPVLFDRQSYQTYEITEDLRDLLMNLDEVESVEDVVGVEIFGELVEMEVIC</sequence>
<protein>
    <recommendedName>
        <fullName evidence="3">Lipid A biosynthesis acyltransferase</fullName>
    </recommendedName>
</protein>
<dbReference type="OrthoDB" id="1373292at2"/>
<dbReference type="KEGG" id="smon:AWR27_22785"/>
<evidence type="ECO:0000313" key="1">
    <source>
        <dbReference type="EMBL" id="AQG81877.1"/>
    </source>
</evidence>
<reference evidence="1 2" key="1">
    <citation type="submission" date="2016-01" db="EMBL/GenBank/DDBJ databases">
        <authorList>
            <person name="Oliw E.H."/>
        </authorList>
    </citation>
    <scope>NUCLEOTIDE SEQUENCE [LARGE SCALE GENOMIC DNA]</scope>
    <source>
        <strain evidence="1 2">DY10</strain>
    </source>
</reference>
<dbReference type="RefSeq" id="WP_077133356.1">
    <property type="nucleotide sequence ID" value="NZ_CP014263.1"/>
</dbReference>
<dbReference type="EMBL" id="CP014263">
    <property type="protein sequence ID" value="AQG81877.1"/>
    <property type="molecule type" value="Genomic_DNA"/>
</dbReference>
<proteinExistence type="predicted"/>
<gene>
    <name evidence="1" type="ORF">AWR27_22785</name>
</gene>
<organism evidence="1 2">
    <name type="scientific">Spirosoma montaniterrae</name>
    <dbReference type="NCBI Taxonomy" id="1178516"/>
    <lineage>
        <taxon>Bacteria</taxon>
        <taxon>Pseudomonadati</taxon>
        <taxon>Bacteroidota</taxon>
        <taxon>Cytophagia</taxon>
        <taxon>Cytophagales</taxon>
        <taxon>Cytophagaceae</taxon>
        <taxon>Spirosoma</taxon>
    </lineage>
</organism>
<dbReference type="STRING" id="1178516.AWR27_22785"/>
<evidence type="ECO:0000313" key="2">
    <source>
        <dbReference type="Proteomes" id="UP000187941"/>
    </source>
</evidence>
<dbReference type="Proteomes" id="UP000187941">
    <property type="component" value="Chromosome"/>
</dbReference>
<keyword evidence="2" id="KW-1185">Reference proteome</keyword>
<accession>A0A1P9X2L8</accession>